<keyword evidence="1" id="KW-0732">Signal</keyword>
<evidence type="ECO:0000313" key="2">
    <source>
        <dbReference type="EMBL" id="NER14441.1"/>
    </source>
</evidence>
<gene>
    <name evidence="2" type="ORF">GWK08_13385</name>
</gene>
<dbReference type="RefSeq" id="WP_163607732.1">
    <property type="nucleotide sequence ID" value="NZ_JAABOO010000003.1"/>
</dbReference>
<evidence type="ECO:0000256" key="1">
    <source>
        <dbReference type="SAM" id="SignalP"/>
    </source>
</evidence>
<protein>
    <submittedName>
        <fullName evidence="2">Uncharacterized protein</fullName>
    </submittedName>
</protein>
<reference evidence="2 3" key="1">
    <citation type="submission" date="2020-01" db="EMBL/GenBank/DDBJ databases">
        <title>Leptobacterium flavescens.</title>
        <authorList>
            <person name="Wang G."/>
        </authorList>
    </citation>
    <scope>NUCLEOTIDE SEQUENCE [LARGE SCALE GENOMIC DNA]</scope>
    <source>
        <strain evidence="2 3">KCTC 22160</strain>
    </source>
</reference>
<name>A0A6P0UM71_9FLAO</name>
<accession>A0A6P0UM71</accession>
<keyword evidence="3" id="KW-1185">Reference proteome</keyword>
<comment type="caution">
    <text evidence="2">The sequence shown here is derived from an EMBL/GenBank/DDBJ whole genome shotgun (WGS) entry which is preliminary data.</text>
</comment>
<evidence type="ECO:0000313" key="3">
    <source>
        <dbReference type="Proteomes" id="UP000468581"/>
    </source>
</evidence>
<proteinExistence type="predicted"/>
<dbReference type="EMBL" id="JAABOO010000003">
    <property type="protein sequence ID" value="NER14441.1"/>
    <property type="molecule type" value="Genomic_DNA"/>
</dbReference>
<organism evidence="2 3">
    <name type="scientific">Leptobacterium flavescens</name>
    <dbReference type="NCBI Taxonomy" id="472055"/>
    <lineage>
        <taxon>Bacteria</taxon>
        <taxon>Pseudomonadati</taxon>
        <taxon>Bacteroidota</taxon>
        <taxon>Flavobacteriia</taxon>
        <taxon>Flavobacteriales</taxon>
        <taxon>Flavobacteriaceae</taxon>
        <taxon>Leptobacterium</taxon>
    </lineage>
</organism>
<sequence length="225" mass="25433">MKKIALLNLIALLSTGMYSQNILDTSRGAAGGIDVIMRSTADVPVEGAIGSPYVMESFAPAKINQFQDLHVIRYNAASDAMEFKNRKNEILVLNKMNDYTITLNGSNKIYQTVTYSNGKRGYAVLLWKSDDSNTSLFLRERIEFVPKKPAASSYSKDQPAKYKRVKDVLYLKDGSEMTELPTNKKKFFAAFKGKEKEVQQFVKKNKLKISKQEDIVKIIEFYSGE</sequence>
<feature type="signal peptide" evidence="1">
    <location>
        <begin position="1"/>
        <end position="19"/>
    </location>
</feature>
<dbReference type="AlphaFoldDB" id="A0A6P0UM71"/>
<dbReference type="Proteomes" id="UP000468581">
    <property type="component" value="Unassembled WGS sequence"/>
</dbReference>
<feature type="chain" id="PRO_5026878147" evidence="1">
    <location>
        <begin position="20"/>
        <end position="225"/>
    </location>
</feature>